<feature type="compositionally biased region" description="Polar residues" evidence="12">
    <location>
        <begin position="52"/>
        <end position="65"/>
    </location>
</feature>
<dbReference type="InterPro" id="IPR037212">
    <property type="entry name" value="Med7/Med21-like"/>
</dbReference>
<organism evidence="13 14">
    <name type="scientific">Didymella exigua CBS 183.55</name>
    <dbReference type="NCBI Taxonomy" id="1150837"/>
    <lineage>
        <taxon>Eukaryota</taxon>
        <taxon>Fungi</taxon>
        <taxon>Dikarya</taxon>
        <taxon>Ascomycota</taxon>
        <taxon>Pezizomycotina</taxon>
        <taxon>Dothideomycetes</taxon>
        <taxon>Pleosporomycetidae</taxon>
        <taxon>Pleosporales</taxon>
        <taxon>Pleosporineae</taxon>
        <taxon>Didymellaceae</taxon>
        <taxon>Didymella</taxon>
    </lineage>
</organism>
<keyword evidence="7 10" id="KW-0804">Transcription</keyword>
<comment type="similarity">
    <text evidence="2 10">Belongs to the Mediator complex subunit 21 family.</text>
</comment>
<keyword evidence="14" id="KW-1185">Reference proteome</keyword>
<evidence type="ECO:0000313" key="14">
    <source>
        <dbReference type="Proteomes" id="UP000800082"/>
    </source>
</evidence>
<evidence type="ECO:0000256" key="1">
    <source>
        <dbReference type="ARBA" id="ARBA00004123"/>
    </source>
</evidence>
<proteinExistence type="inferred from homology"/>
<dbReference type="PANTHER" id="PTHR13381">
    <property type="entry name" value="RNA POLYMERASE II HOLOENZYME COMPONENT SRB7"/>
    <property type="match status" value="1"/>
</dbReference>
<dbReference type="GO" id="GO:0006357">
    <property type="term" value="P:regulation of transcription by RNA polymerase II"/>
    <property type="evidence" value="ECO:0007669"/>
    <property type="project" value="TreeGrafter"/>
</dbReference>
<evidence type="ECO:0000313" key="13">
    <source>
        <dbReference type="EMBL" id="KAF1924873.1"/>
    </source>
</evidence>
<dbReference type="Gene3D" id="6.10.280.10">
    <property type="entry name" value="Mediator complex, subunit Med21"/>
    <property type="match status" value="1"/>
</dbReference>
<dbReference type="OrthoDB" id="526653at2759"/>
<accession>A0A6A5RBI2</accession>
<dbReference type="AlphaFoldDB" id="A0A6A5RBI2"/>
<reference evidence="13" key="1">
    <citation type="journal article" date="2020" name="Stud. Mycol.">
        <title>101 Dothideomycetes genomes: a test case for predicting lifestyles and emergence of pathogens.</title>
        <authorList>
            <person name="Haridas S."/>
            <person name="Albert R."/>
            <person name="Binder M."/>
            <person name="Bloem J."/>
            <person name="Labutti K."/>
            <person name="Salamov A."/>
            <person name="Andreopoulos B."/>
            <person name="Baker S."/>
            <person name="Barry K."/>
            <person name="Bills G."/>
            <person name="Bluhm B."/>
            <person name="Cannon C."/>
            <person name="Castanera R."/>
            <person name="Culley D."/>
            <person name="Daum C."/>
            <person name="Ezra D."/>
            <person name="Gonzalez J."/>
            <person name="Henrissat B."/>
            <person name="Kuo A."/>
            <person name="Liang C."/>
            <person name="Lipzen A."/>
            <person name="Lutzoni F."/>
            <person name="Magnuson J."/>
            <person name="Mondo S."/>
            <person name="Nolan M."/>
            <person name="Ohm R."/>
            <person name="Pangilinan J."/>
            <person name="Park H.-J."/>
            <person name="Ramirez L."/>
            <person name="Alfaro M."/>
            <person name="Sun H."/>
            <person name="Tritt A."/>
            <person name="Yoshinaga Y."/>
            <person name="Zwiers L.-H."/>
            <person name="Turgeon B."/>
            <person name="Goodwin S."/>
            <person name="Spatafora J."/>
            <person name="Crous P."/>
            <person name="Grigoriev I."/>
        </authorList>
    </citation>
    <scope>NUCLEOTIDE SEQUENCE</scope>
    <source>
        <strain evidence="13">CBS 183.55</strain>
    </source>
</reference>
<name>A0A6A5RBI2_9PLEO</name>
<evidence type="ECO:0000256" key="2">
    <source>
        <dbReference type="ARBA" id="ARBA00005770"/>
    </source>
</evidence>
<evidence type="ECO:0000256" key="10">
    <source>
        <dbReference type="RuleBase" id="RU366036"/>
    </source>
</evidence>
<feature type="region of interest" description="Disordered" evidence="12">
    <location>
        <begin position="26"/>
        <end position="81"/>
    </location>
</feature>
<dbReference type="GeneID" id="54346411"/>
<dbReference type="Proteomes" id="UP000800082">
    <property type="component" value="Unassembled WGS sequence"/>
</dbReference>
<evidence type="ECO:0000256" key="3">
    <source>
        <dbReference type="ARBA" id="ARBA00011837"/>
    </source>
</evidence>
<dbReference type="SUPFAM" id="SSF140718">
    <property type="entry name" value="Mediator hinge subcomplex-like"/>
    <property type="match status" value="1"/>
</dbReference>
<evidence type="ECO:0000256" key="12">
    <source>
        <dbReference type="SAM" id="MobiDB-lite"/>
    </source>
</evidence>
<keyword evidence="5 10" id="KW-0805">Transcription regulation</keyword>
<evidence type="ECO:0000256" key="4">
    <source>
        <dbReference type="ARBA" id="ARBA00019691"/>
    </source>
</evidence>
<keyword evidence="11" id="KW-0175">Coiled coil</keyword>
<keyword evidence="6 10" id="KW-0010">Activator</keyword>
<evidence type="ECO:0000256" key="11">
    <source>
        <dbReference type="SAM" id="Coils"/>
    </source>
</evidence>
<gene>
    <name evidence="13" type="ORF">M421DRAFT_268361</name>
</gene>
<dbReference type="EMBL" id="ML978989">
    <property type="protein sequence ID" value="KAF1924873.1"/>
    <property type="molecule type" value="Genomic_DNA"/>
</dbReference>
<evidence type="ECO:0000256" key="6">
    <source>
        <dbReference type="ARBA" id="ARBA00023159"/>
    </source>
</evidence>
<evidence type="ECO:0000256" key="9">
    <source>
        <dbReference type="ARBA" id="ARBA00025687"/>
    </source>
</evidence>
<dbReference type="GO" id="GO:0003712">
    <property type="term" value="F:transcription coregulator activity"/>
    <property type="evidence" value="ECO:0007669"/>
    <property type="project" value="TreeGrafter"/>
</dbReference>
<comment type="subunit">
    <text evidence="3 10">Component of the Mediator complex.</text>
</comment>
<dbReference type="RefSeq" id="XP_033445125.1">
    <property type="nucleotide sequence ID" value="XM_033588764.1"/>
</dbReference>
<dbReference type="Pfam" id="PF11221">
    <property type="entry name" value="Med21"/>
    <property type="match status" value="1"/>
</dbReference>
<feature type="compositionally biased region" description="Basic and acidic residues" evidence="12">
    <location>
        <begin position="42"/>
        <end position="51"/>
    </location>
</feature>
<evidence type="ECO:0000256" key="7">
    <source>
        <dbReference type="ARBA" id="ARBA00023163"/>
    </source>
</evidence>
<dbReference type="GO" id="GO:0016592">
    <property type="term" value="C:mediator complex"/>
    <property type="evidence" value="ECO:0007669"/>
    <property type="project" value="UniProtKB-UniRule"/>
</dbReference>
<feature type="coiled-coil region" evidence="11">
    <location>
        <begin position="105"/>
        <end position="142"/>
    </location>
</feature>
<sequence>MADILTQMQDELLNIMQKQLFQIRTRAPPSVPEGQQKLSSFAEKEAADKSENATQNSTQPTQTSVAPPPLPTQEEFNEDLKDMAKDLVIKSQQIELLTANLPGVNSSEAEQVQRMKELEKELENLEGERLQAVKEKEVLLKRVEDKIMGVGRMRRALSLQSAYD</sequence>
<comment type="subcellular location">
    <subcellularLocation>
        <location evidence="1 10">Nucleus</location>
    </subcellularLocation>
</comment>
<comment type="function">
    <text evidence="9 10">Component of the Mediator complex, a coactivator involved in the regulated transcription of nearly all RNA polymerase II-dependent genes. Mediator functions as a bridge to convey information from gene-specific regulatory proteins to the basal RNA polymerase II transcription machinery. Mediator is recruited to promoters by direct interactions with regulatory proteins and serves as a scaffold for the assembly of a functional preinitiation complex with RNA polymerase II and the general transcription factors.</text>
</comment>
<evidence type="ECO:0000256" key="8">
    <source>
        <dbReference type="ARBA" id="ARBA00023242"/>
    </source>
</evidence>
<keyword evidence="8 10" id="KW-0539">Nucleus</keyword>
<dbReference type="PANTHER" id="PTHR13381:SF0">
    <property type="entry name" value="MEDIATOR OF RNA POLYMERASE II TRANSCRIPTION SUBUNIT 21"/>
    <property type="match status" value="1"/>
</dbReference>
<evidence type="ECO:0000256" key="5">
    <source>
        <dbReference type="ARBA" id="ARBA00023015"/>
    </source>
</evidence>
<protein>
    <recommendedName>
        <fullName evidence="4 10">Mediator of RNA polymerase II transcription subunit 21</fullName>
    </recommendedName>
</protein>
<dbReference type="InterPro" id="IPR021384">
    <property type="entry name" value="Mediator_Med21"/>
</dbReference>